<dbReference type="STRING" id="1441930.Z042_23000"/>
<dbReference type="PATRIC" id="fig|1441930.4.peg.4552"/>
<sequence>MNEYNYQRMVEEITEEYERTLPADPDERELLADRVENRRKDLRISALKNLIIKHCSTPGLDNRYLMALMETPDVEEYLQSVKTEILTRIAKAERAMELDAARDPEPHEIH</sequence>
<dbReference type="RefSeq" id="WP_024910267.1">
    <property type="nucleotide sequence ID" value="NZ_CP007044.2"/>
</dbReference>
<evidence type="ECO:0000313" key="1">
    <source>
        <dbReference type="EMBL" id="AHG22986.1"/>
    </source>
</evidence>
<dbReference type="EMBL" id="CP007044">
    <property type="protein sequence ID" value="AHG22986.1"/>
    <property type="molecule type" value="Genomic_DNA"/>
</dbReference>
<gene>
    <name evidence="1" type="ORF">Z042_23000</name>
</gene>
<dbReference type="KEGG" id="sfo:Z042_23000"/>
<dbReference type="OrthoDB" id="6433428at2"/>
<dbReference type="HOGENOM" id="CLU_162764_0_0_6"/>
<reference evidence="1 2" key="1">
    <citation type="submission" date="2014-01" db="EMBL/GenBank/DDBJ databases">
        <title>Isolation of Serratia multitudinisentens RB-25 from Ex-Landfill site.</title>
        <authorList>
            <person name="Robson E.H.J."/>
        </authorList>
    </citation>
    <scope>NUCLEOTIDE SEQUENCE [LARGE SCALE GENOMIC DNA]</scope>
    <source>
        <strain evidence="1 2">RB-25</strain>
    </source>
</reference>
<dbReference type="eggNOG" id="ENOG502ZW2S">
    <property type="taxonomic scope" value="Bacteria"/>
</dbReference>
<dbReference type="AlphaFoldDB" id="W0LGX4"/>
<name>W0LGX4_9GAMM</name>
<protein>
    <submittedName>
        <fullName evidence="1">Uncharacterized protein</fullName>
    </submittedName>
</protein>
<keyword evidence="2" id="KW-1185">Reference proteome</keyword>
<dbReference type="Proteomes" id="UP000019030">
    <property type="component" value="Chromosome"/>
</dbReference>
<reference evidence="1 2" key="2">
    <citation type="submission" date="2015-03" db="EMBL/GenBank/DDBJ databases">
        <authorList>
            <person name="Chan K.-G."/>
        </authorList>
    </citation>
    <scope>NUCLEOTIDE SEQUENCE [LARGE SCALE GENOMIC DNA]</scope>
    <source>
        <strain evidence="1 2">RB-25</strain>
    </source>
</reference>
<accession>W0LGX4</accession>
<proteinExistence type="predicted"/>
<organism evidence="1 2">
    <name type="scientific">Chania multitudinisentens RB-25</name>
    <dbReference type="NCBI Taxonomy" id="1441930"/>
    <lineage>
        <taxon>Bacteria</taxon>
        <taxon>Pseudomonadati</taxon>
        <taxon>Pseudomonadota</taxon>
        <taxon>Gammaproteobacteria</taxon>
        <taxon>Enterobacterales</taxon>
        <taxon>Yersiniaceae</taxon>
        <taxon>Chania</taxon>
    </lineage>
</organism>
<evidence type="ECO:0000313" key="2">
    <source>
        <dbReference type="Proteomes" id="UP000019030"/>
    </source>
</evidence>